<dbReference type="SMART" id="SM00273">
    <property type="entry name" value="ENTH"/>
    <property type="match status" value="1"/>
</dbReference>
<dbReference type="GO" id="GO:0032050">
    <property type="term" value="F:clathrin heavy chain binding"/>
    <property type="evidence" value="ECO:0007669"/>
    <property type="project" value="TreeGrafter"/>
</dbReference>
<dbReference type="EMBL" id="BEGY01000019">
    <property type="protein sequence ID" value="GAX76674.1"/>
    <property type="molecule type" value="Genomic_DNA"/>
</dbReference>
<protein>
    <recommendedName>
        <fullName evidence="8">ENTH domain-containing protein</fullName>
    </recommendedName>
</protein>
<dbReference type="SUPFAM" id="SSF48464">
    <property type="entry name" value="ENTH/VHS domain"/>
    <property type="match status" value="1"/>
</dbReference>
<gene>
    <name evidence="9" type="ORF">CEUSTIGMA_g4120.t1</name>
</gene>
<evidence type="ECO:0000256" key="2">
    <source>
        <dbReference type="ARBA" id="ARBA00004600"/>
    </source>
</evidence>
<feature type="domain" description="ENTH" evidence="8">
    <location>
        <begin position="20"/>
        <end position="161"/>
    </location>
</feature>
<dbReference type="STRING" id="1157962.A0A250X0P8"/>
<dbReference type="GO" id="GO:0005545">
    <property type="term" value="F:1-phosphatidylinositol binding"/>
    <property type="evidence" value="ECO:0007669"/>
    <property type="project" value="InterPro"/>
</dbReference>
<comment type="caution">
    <text evidence="9">The sequence shown here is derived from an EMBL/GenBank/DDBJ whole genome shotgun (WGS) entry which is preliminary data.</text>
</comment>
<feature type="compositionally biased region" description="Low complexity" evidence="7">
    <location>
        <begin position="432"/>
        <end position="468"/>
    </location>
</feature>
<keyword evidence="10" id="KW-1185">Reference proteome</keyword>
<evidence type="ECO:0000256" key="4">
    <source>
        <dbReference type="ARBA" id="ARBA00023136"/>
    </source>
</evidence>
<keyword evidence="5" id="KW-0168">Coated pit</keyword>
<name>A0A250X0P8_9CHLO</name>
<dbReference type="InterPro" id="IPR011417">
    <property type="entry name" value="ANTH_dom"/>
</dbReference>
<evidence type="ECO:0000313" key="10">
    <source>
        <dbReference type="Proteomes" id="UP000232323"/>
    </source>
</evidence>
<keyword evidence="3" id="KW-0254">Endocytosis</keyword>
<evidence type="ECO:0000259" key="8">
    <source>
        <dbReference type="PROSITE" id="PS50942"/>
    </source>
</evidence>
<evidence type="ECO:0000256" key="3">
    <source>
        <dbReference type="ARBA" id="ARBA00022583"/>
    </source>
</evidence>
<organism evidence="9 10">
    <name type="scientific">Chlamydomonas eustigma</name>
    <dbReference type="NCBI Taxonomy" id="1157962"/>
    <lineage>
        <taxon>Eukaryota</taxon>
        <taxon>Viridiplantae</taxon>
        <taxon>Chlorophyta</taxon>
        <taxon>core chlorophytes</taxon>
        <taxon>Chlorophyceae</taxon>
        <taxon>CS clade</taxon>
        <taxon>Chlamydomonadales</taxon>
        <taxon>Chlamydomonadaceae</taxon>
        <taxon>Chlamydomonas</taxon>
    </lineage>
</organism>
<dbReference type="PANTHER" id="PTHR22951:SF5">
    <property type="entry name" value="PHOSPHATIDYLINOSITOL-BINDING CLATHRIN ASSEMBLY PROTEIN LAP"/>
    <property type="match status" value="1"/>
</dbReference>
<proteinExistence type="predicted"/>
<dbReference type="AlphaFoldDB" id="A0A250X0P8"/>
<dbReference type="OrthoDB" id="44015at2759"/>
<feature type="region of interest" description="Disordered" evidence="7">
    <location>
        <begin position="305"/>
        <end position="329"/>
    </location>
</feature>
<dbReference type="Pfam" id="PF07651">
    <property type="entry name" value="ANTH"/>
    <property type="match status" value="1"/>
</dbReference>
<dbReference type="GO" id="GO:0048268">
    <property type="term" value="P:clathrin coat assembly"/>
    <property type="evidence" value="ECO:0007669"/>
    <property type="project" value="InterPro"/>
</dbReference>
<dbReference type="GO" id="GO:0000149">
    <property type="term" value="F:SNARE binding"/>
    <property type="evidence" value="ECO:0007669"/>
    <property type="project" value="TreeGrafter"/>
</dbReference>
<feature type="compositionally biased region" description="Low complexity" evidence="7">
    <location>
        <begin position="643"/>
        <end position="660"/>
    </location>
</feature>
<dbReference type="GO" id="GO:0030136">
    <property type="term" value="C:clathrin-coated vesicle"/>
    <property type="evidence" value="ECO:0007669"/>
    <property type="project" value="UniProtKB-SubCell"/>
</dbReference>
<dbReference type="GO" id="GO:0006900">
    <property type="term" value="P:vesicle budding from membrane"/>
    <property type="evidence" value="ECO:0007669"/>
    <property type="project" value="TreeGrafter"/>
</dbReference>
<dbReference type="InterPro" id="IPR045192">
    <property type="entry name" value="AP180-like"/>
</dbReference>
<reference evidence="9 10" key="1">
    <citation type="submission" date="2017-08" db="EMBL/GenBank/DDBJ databases">
        <title>Acidophilic green algal genome provides insights into adaptation to an acidic environment.</title>
        <authorList>
            <person name="Hirooka S."/>
            <person name="Hirose Y."/>
            <person name="Kanesaki Y."/>
            <person name="Higuchi S."/>
            <person name="Fujiwara T."/>
            <person name="Onuma R."/>
            <person name="Era A."/>
            <person name="Ohbayashi R."/>
            <person name="Uzuka A."/>
            <person name="Nozaki H."/>
            <person name="Yoshikawa H."/>
            <person name="Miyagishima S.Y."/>
        </authorList>
    </citation>
    <scope>NUCLEOTIDE SEQUENCE [LARGE SCALE GENOMIC DNA]</scope>
    <source>
        <strain evidence="9 10">NIES-2499</strain>
    </source>
</reference>
<accession>A0A250X0P8</accession>
<dbReference type="Gene3D" id="1.20.58.150">
    <property type="entry name" value="ANTH domain"/>
    <property type="match status" value="1"/>
</dbReference>
<dbReference type="PANTHER" id="PTHR22951">
    <property type="entry name" value="CLATHRIN ASSEMBLY PROTEIN"/>
    <property type="match status" value="1"/>
</dbReference>
<evidence type="ECO:0000313" key="9">
    <source>
        <dbReference type="EMBL" id="GAX76674.1"/>
    </source>
</evidence>
<dbReference type="InterPro" id="IPR013809">
    <property type="entry name" value="ENTH"/>
</dbReference>
<feature type="region of interest" description="Disordered" evidence="7">
    <location>
        <begin position="421"/>
        <end position="468"/>
    </location>
</feature>
<dbReference type="SUPFAM" id="SSF89009">
    <property type="entry name" value="GAT-like domain"/>
    <property type="match status" value="1"/>
</dbReference>
<keyword evidence="4" id="KW-0472">Membrane</keyword>
<sequence>MSGWMGNLTDKMDIANTKMFKSEDVRDIDVAVVKATLNDEVVPKEKHVRTLKVASALSAPRQQVSYVIHGLGMRLDDHKANWLVTLKALIVFHRLFREVDPSFQEEMLRYGERTTHRRMLRLDGFADHTTKETWDISAWIRVYSVYLDERLEVFRVMHFDPEQDDADDSKLKACSTPDLLERLPLAHKLLARLIACVPQGAASGNVIVVQACGLVLKEVRAVYKLVCEGVMNLADKFFEMERNDAIRGLELYKENVALNERLNGFFNAINNVGSMRGSVQFPTLQALPTDFVTTLEEYVKEAPKVIDPTAPGSGRKGQGPPANTRTSTVARQGGITSDAISGEGGVISVPGGMLKLGGPAGAEAGTAAATTAMPASTEVDLLGGDLLSVSINPSVQPDASSPAAAAPSGLAASENSFFGGSWMANQSPTPPSAAAAAPPASHADANPFGQPAFGGPTPAPAAAAAMPPAASLSGYPGPQYGMPPAAAAVLQGQNPFQPFGAPAAAAMPPAPAAYPQPGYMPQATGAPPNNPFGNAAFPPPAAAAAFPPAPAANNPFGGYSAPPLAPSPPMYSAVPPPYGGTPPAANPFGGKPFPPTSAGVQLPGGGGNPFGAPAGFPSPPAPVAWSTKDDPLGDLSIQSLEGKPQQQPPKQSLKQLRGGP</sequence>
<dbReference type="Proteomes" id="UP000232323">
    <property type="component" value="Unassembled WGS sequence"/>
</dbReference>
<dbReference type="GO" id="GO:0005546">
    <property type="term" value="F:phosphatidylinositol-4,5-bisphosphate binding"/>
    <property type="evidence" value="ECO:0007669"/>
    <property type="project" value="TreeGrafter"/>
</dbReference>
<dbReference type="InterPro" id="IPR008942">
    <property type="entry name" value="ENTH_VHS"/>
</dbReference>
<evidence type="ECO:0000256" key="6">
    <source>
        <dbReference type="ARBA" id="ARBA00023329"/>
    </source>
</evidence>
<evidence type="ECO:0000256" key="1">
    <source>
        <dbReference type="ARBA" id="ARBA00004132"/>
    </source>
</evidence>
<dbReference type="PROSITE" id="PS50942">
    <property type="entry name" value="ENTH"/>
    <property type="match status" value="1"/>
</dbReference>
<feature type="region of interest" description="Disordered" evidence="7">
    <location>
        <begin position="580"/>
        <end position="660"/>
    </location>
</feature>
<evidence type="ECO:0000256" key="5">
    <source>
        <dbReference type="ARBA" id="ARBA00023176"/>
    </source>
</evidence>
<dbReference type="GO" id="GO:0005905">
    <property type="term" value="C:clathrin-coated pit"/>
    <property type="evidence" value="ECO:0007669"/>
    <property type="project" value="UniProtKB-SubCell"/>
</dbReference>
<dbReference type="InterPro" id="IPR014712">
    <property type="entry name" value="ANTH_dom_sf"/>
</dbReference>
<dbReference type="InterPro" id="IPR048050">
    <property type="entry name" value="ANTH_N_plant"/>
</dbReference>
<comment type="subcellular location">
    <subcellularLocation>
        <location evidence="1">Cytoplasmic vesicle</location>
        <location evidence="1">Clathrin-coated vesicle</location>
    </subcellularLocation>
    <subcellularLocation>
        <location evidence="2">Membrane</location>
        <location evidence="2">Clathrin-coated pit</location>
    </subcellularLocation>
</comment>
<dbReference type="Gene3D" id="1.25.40.90">
    <property type="match status" value="1"/>
</dbReference>
<dbReference type="CDD" id="cd03564">
    <property type="entry name" value="ANTH_N"/>
    <property type="match status" value="1"/>
</dbReference>
<keyword evidence="6" id="KW-0968">Cytoplasmic vesicle</keyword>
<dbReference type="GO" id="GO:0072583">
    <property type="term" value="P:clathrin-dependent endocytosis"/>
    <property type="evidence" value="ECO:0007669"/>
    <property type="project" value="InterPro"/>
</dbReference>
<evidence type="ECO:0000256" key="7">
    <source>
        <dbReference type="SAM" id="MobiDB-lite"/>
    </source>
</evidence>